<dbReference type="Gene3D" id="3.80.10.10">
    <property type="entry name" value="Ribonuclease Inhibitor"/>
    <property type="match status" value="1"/>
</dbReference>
<dbReference type="PaxDb" id="3218-PP1S208_180V6.1"/>
<dbReference type="InParanoid" id="A0A2K1IWS8"/>
<evidence type="ECO:0000313" key="2">
    <source>
        <dbReference type="EMBL" id="PNR33736.1"/>
    </source>
</evidence>
<gene>
    <name evidence="2" type="ORF">PHYPA_023552</name>
</gene>
<protein>
    <recommendedName>
        <fullName evidence="5">Leucine-rich repeat-containing N-terminal plant-type domain-containing protein</fullName>
    </recommendedName>
</protein>
<evidence type="ECO:0000313" key="3">
    <source>
        <dbReference type="EnsemblPlants" id="Pp3c19_1690V3.1"/>
    </source>
</evidence>
<keyword evidence="1" id="KW-0812">Transmembrane</keyword>
<feature type="transmembrane region" description="Helical" evidence="1">
    <location>
        <begin position="20"/>
        <end position="40"/>
    </location>
</feature>
<keyword evidence="1" id="KW-1133">Transmembrane helix</keyword>
<organism evidence="2">
    <name type="scientific">Physcomitrium patens</name>
    <name type="common">Spreading-leaved earth moss</name>
    <name type="synonym">Physcomitrella patens</name>
    <dbReference type="NCBI Taxonomy" id="3218"/>
    <lineage>
        <taxon>Eukaryota</taxon>
        <taxon>Viridiplantae</taxon>
        <taxon>Streptophyta</taxon>
        <taxon>Embryophyta</taxon>
        <taxon>Bryophyta</taxon>
        <taxon>Bryophytina</taxon>
        <taxon>Bryopsida</taxon>
        <taxon>Funariidae</taxon>
        <taxon>Funariales</taxon>
        <taxon>Funariaceae</taxon>
        <taxon>Physcomitrium</taxon>
    </lineage>
</organism>
<dbReference type="Proteomes" id="UP000006727">
    <property type="component" value="Chromosome 19"/>
</dbReference>
<evidence type="ECO:0000313" key="4">
    <source>
        <dbReference type="Proteomes" id="UP000006727"/>
    </source>
</evidence>
<reference evidence="2 4" key="1">
    <citation type="journal article" date="2008" name="Science">
        <title>The Physcomitrella genome reveals evolutionary insights into the conquest of land by plants.</title>
        <authorList>
            <person name="Rensing S."/>
            <person name="Lang D."/>
            <person name="Zimmer A."/>
            <person name="Terry A."/>
            <person name="Salamov A."/>
            <person name="Shapiro H."/>
            <person name="Nishiyama T."/>
            <person name="Perroud P.-F."/>
            <person name="Lindquist E."/>
            <person name="Kamisugi Y."/>
            <person name="Tanahashi T."/>
            <person name="Sakakibara K."/>
            <person name="Fujita T."/>
            <person name="Oishi K."/>
            <person name="Shin-I T."/>
            <person name="Kuroki Y."/>
            <person name="Toyoda A."/>
            <person name="Suzuki Y."/>
            <person name="Hashimoto A."/>
            <person name="Yamaguchi K."/>
            <person name="Sugano A."/>
            <person name="Kohara Y."/>
            <person name="Fujiyama A."/>
            <person name="Anterola A."/>
            <person name="Aoki S."/>
            <person name="Ashton N."/>
            <person name="Barbazuk W.B."/>
            <person name="Barker E."/>
            <person name="Bennetzen J."/>
            <person name="Bezanilla M."/>
            <person name="Blankenship R."/>
            <person name="Cho S.H."/>
            <person name="Dutcher S."/>
            <person name="Estelle M."/>
            <person name="Fawcett J.A."/>
            <person name="Gundlach H."/>
            <person name="Hanada K."/>
            <person name="Heyl A."/>
            <person name="Hicks K.A."/>
            <person name="Hugh J."/>
            <person name="Lohr M."/>
            <person name="Mayer K."/>
            <person name="Melkozernov A."/>
            <person name="Murata T."/>
            <person name="Nelson D."/>
            <person name="Pils B."/>
            <person name="Prigge M."/>
            <person name="Reiss B."/>
            <person name="Renner T."/>
            <person name="Rombauts S."/>
            <person name="Rushton P."/>
            <person name="Sanderfoot A."/>
            <person name="Schween G."/>
            <person name="Shiu S.-H."/>
            <person name="Stueber K."/>
            <person name="Theodoulou F.L."/>
            <person name="Tu H."/>
            <person name="Van de Peer Y."/>
            <person name="Verrier P.J."/>
            <person name="Waters E."/>
            <person name="Wood A."/>
            <person name="Yang L."/>
            <person name="Cove D."/>
            <person name="Cuming A."/>
            <person name="Hasebe M."/>
            <person name="Lucas S."/>
            <person name="Mishler D.B."/>
            <person name="Reski R."/>
            <person name="Grigoriev I."/>
            <person name="Quatrano R.S."/>
            <person name="Boore J.L."/>
        </authorList>
    </citation>
    <scope>NUCLEOTIDE SEQUENCE [LARGE SCALE GENOMIC DNA]</scope>
    <source>
        <strain evidence="3 4">cv. Gransden 2004</strain>
    </source>
</reference>
<proteinExistence type="predicted"/>
<dbReference type="Gramene" id="Pp3c19_1690V3.1">
    <property type="protein sequence ID" value="Pp3c19_1690V3.1"/>
    <property type="gene ID" value="Pp3c19_1690"/>
</dbReference>
<keyword evidence="4" id="KW-1185">Reference proteome</keyword>
<reference evidence="3" key="3">
    <citation type="submission" date="2020-12" db="UniProtKB">
        <authorList>
            <consortium name="EnsemblPlants"/>
        </authorList>
    </citation>
    <scope>IDENTIFICATION</scope>
</reference>
<evidence type="ECO:0000256" key="1">
    <source>
        <dbReference type="SAM" id="Phobius"/>
    </source>
</evidence>
<dbReference type="SUPFAM" id="SSF52058">
    <property type="entry name" value="L domain-like"/>
    <property type="match status" value="1"/>
</dbReference>
<reference evidence="2 4" key="2">
    <citation type="journal article" date="2018" name="Plant J.">
        <title>The Physcomitrella patens chromosome-scale assembly reveals moss genome structure and evolution.</title>
        <authorList>
            <person name="Lang D."/>
            <person name="Ullrich K.K."/>
            <person name="Murat F."/>
            <person name="Fuchs J."/>
            <person name="Jenkins J."/>
            <person name="Haas F.B."/>
            <person name="Piednoel M."/>
            <person name="Gundlach H."/>
            <person name="Van Bel M."/>
            <person name="Meyberg R."/>
            <person name="Vives C."/>
            <person name="Morata J."/>
            <person name="Symeonidi A."/>
            <person name="Hiss M."/>
            <person name="Muchero W."/>
            <person name="Kamisugi Y."/>
            <person name="Saleh O."/>
            <person name="Blanc G."/>
            <person name="Decker E.L."/>
            <person name="van Gessel N."/>
            <person name="Grimwood J."/>
            <person name="Hayes R.D."/>
            <person name="Graham S.W."/>
            <person name="Gunter L.E."/>
            <person name="McDaniel S.F."/>
            <person name="Hoernstein S.N.W."/>
            <person name="Larsson A."/>
            <person name="Li F.W."/>
            <person name="Perroud P.F."/>
            <person name="Phillips J."/>
            <person name="Ranjan P."/>
            <person name="Rokshar D.S."/>
            <person name="Rothfels C.J."/>
            <person name="Schneider L."/>
            <person name="Shu S."/>
            <person name="Stevenson D.W."/>
            <person name="Thummler F."/>
            <person name="Tillich M."/>
            <person name="Villarreal Aguilar J.C."/>
            <person name="Widiez T."/>
            <person name="Wong G.K."/>
            <person name="Wymore A."/>
            <person name="Zhang Y."/>
            <person name="Zimmer A.D."/>
            <person name="Quatrano R.S."/>
            <person name="Mayer K.F.X."/>
            <person name="Goodstein D."/>
            <person name="Casacuberta J.M."/>
            <person name="Vandepoele K."/>
            <person name="Reski R."/>
            <person name="Cuming A.C."/>
            <person name="Tuskan G.A."/>
            <person name="Maumus F."/>
            <person name="Salse J."/>
            <person name="Schmutz J."/>
            <person name="Rensing S.A."/>
        </authorList>
    </citation>
    <scope>NUCLEOTIDE SEQUENCE [LARGE SCALE GENOMIC DNA]</scope>
    <source>
        <strain evidence="3 4">cv. Gransden 2004</strain>
    </source>
</reference>
<dbReference type="InterPro" id="IPR032675">
    <property type="entry name" value="LRR_dom_sf"/>
</dbReference>
<dbReference type="EnsemblPlants" id="Pp3c19_1690V3.1">
    <property type="protein sequence ID" value="Pp3c19_1690V3.1"/>
    <property type="gene ID" value="Pp3c19_1690"/>
</dbReference>
<keyword evidence="1" id="KW-0472">Membrane</keyword>
<dbReference type="AlphaFoldDB" id="A0A2K1IWS8"/>
<name>A0A2K1IWS8_PHYPA</name>
<sequence>MGVVRRSELQFRAQHSQLSLVILVLHLFLCNMPYTCVYITTVKGIDGKSRTHWFSSQLTFNQIAICVGSSRQCFQWGYSKRGDAFRNKKKLQKINISQNNFAGKLLDLSKNTELLYSNLSGNHFTGTLTNLSDFFNVSAAAVVDFSKNFLIG</sequence>
<accession>A0A2K1IWS8</accession>
<dbReference type="EMBL" id="ABEU02000019">
    <property type="protein sequence ID" value="PNR33736.1"/>
    <property type="molecule type" value="Genomic_DNA"/>
</dbReference>
<evidence type="ECO:0008006" key="5">
    <source>
        <dbReference type="Google" id="ProtNLM"/>
    </source>
</evidence>